<dbReference type="AlphaFoldDB" id="A0A8J3CCZ9"/>
<name>A0A8J3CCZ9_9PSEU</name>
<comment type="subcellular location">
    <subcellularLocation>
        <location evidence="1">Cell membrane</location>
        <topology evidence="1">Multi-pass membrane protein</topology>
    </subcellularLocation>
</comment>
<evidence type="ECO:0000256" key="7">
    <source>
        <dbReference type="SAM" id="Phobius"/>
    </source>
</evidence>
<proteinExistence type="inferred from homology"/>
<sequence length="142" mass="14750">MARLLFPPVLVLSLYLLFAGHSGTGSGFAGGLVAGQAFVLRYFAGGRADLRAATPVPPWLLFGLGLMLAATVGAVPLVFGEPLLTSAVLHAEVPVLGEVELATSLLFEIGVYLLVVGMVLELLRSLGVTIEYEAVQDGRAGT</sequence>
<evidence type="ECO:0000256" key="1">
    <source>
        <dbReference type="ARBA" id="ARBA00004651"/>
    </source>
</evidence>
<evidence type="ECO:0000256" key="5">
    <source>
        <dbReference type="ARBA" id="ARBA00022989"/>
    </source>
</evidence>
<dbReference type="EMBL" id="BMMK01000008">
    <property type="protein sequence ID" value="GGM50739.1"/>
    <property type="molecule type" value="Genomic_DNA"/>
</dbReference>
<evidence type="ECO:0000313" key="10">
    <source>
        <dbReference type="Proteomes" id="UP000637578"/>
    </source>
</evidence>
<dbReference type="InterPro" id="IPR050622">
    <property type="entry name" value="CPA3_antiporter_subunitB"/>
</dbReference>
<organism evidence="9 10">
    <name type="scientific">Longimycelium tulufanense</name>
    <dbReference type="NCBI Taxonomy" id="907463"/>
    <lineage>
        <taxon>Bacteria</taxon>
        <taxon>Bacillati</taxon>
        <taxon>Actinomycetota</taxon>
        <taxon>Actinomycetes</taxon>
        <taxon>Pseudonocardiales</taxon>
        <taxon>Pseudonocardiaceae</taxon>
        <taxon>Longimycelium</taxon>
    </lineage>
</organism>
<comment type="caution">
    <text evidence="9">The sequence shown here is derived from an EMBL/GenBank/DDBJ whole genome shotgun (WGS) entry which is preliminary data.</text>
</comment>
<evidence type="ECO:0000256" key="4">
    <source>
        <dbReference type="ARBA" id="ARBA00022692"/>
    </source>
</evidence>
<comment type="similarity">
    <text evidence="2">Belongs to the CPA3 antiporters (TC 2.A.63) subunit B family.</text>
</comment>
<evidence type="ECO:0000259" key="8">
    <source>
        <dbReference type="Pfam" id="PF04039"/>
    </source>
</evidence>
<keyword evidence="6 7" id="KW-0472">Membrane</keyword>
<keyword evidence="3" id="KW-1003">Cell membrane</keyword>
<reference evidence="9" key="1">
    <citation type="journal article" date="2014" name="Int. J. Syst. Evol. Microbiol.">
        <title>Complete genome sequence of Corynebacterium casei LMG S-19264T (=DSM 44701T), isolated from a smear-ripened cheese.</title>
        <authorList>
            <consortium name="US DOE Joint Genome Institute (JGI-PGF)"/>
            <person name="Walter F."/>
            <person name="Albersmeier A."/>
            <person name="Kalinowski J."/>
            <person name="Ruckert C."/>
        </authorList>
    </citation>
    <scope>NUCLEOTIDE SEQUENCE</scope>
    <source>
        <strain evidence="9">CGMCC 4.5737</strain>
    </source>
</reference>
<accession>A0A8J3CCZ9</accession>
<dbReference type="Pfam" id="PF04039">
    <property type="entry name" value="MnhB"/>
    <property type="match status" value="1"/>
</dbReference>
<protein>
    <recommendedName>
        <fullName evidence="8">Na+/H+ antiporter MnhB subunit-related protein domain-containing protein</fullName>
    </recommendedName>
</protein>
<dbReference type="InterPro" id="IPR007182">
    <property type="entry name" value="MnhB"/>
</dbReference>
<evidence type="ECO:0000256" key="3">
    <source>
        <dbReference type="ARBA" id="ARBA00022475"/>
    </source>
</evidence>
<evidence type="ECO:0000256" key="2">
    <source>
        <dbReference type="ARBA" id="ARBA00009425"/>
    </source>
</evidence>
<dbReference type="PANTHER" id="PTHR33932:SF4">
    <property type="entry name" value="NA(+)_H(+) ANTIPORTER SUBUNIT B"/>
    <property type="match status" value="1"/>
</dbReference>
<keyword evidence="10" id="KW-1185">Reference proteome</keyword>
<dbReference type="GO" id="GO:0005886">
    <property type="term" value="C:plasma membrane"/>
    <property type="evidence" value="ECO:0007669"/>
    <property type="project" value="UniProtKB-SubCell"/>
</dbReference>
<gene>
    <name evidence="9" type="ORF">GCM10012275_21970</name>
</gene>
<feature type="domain" description="Na+/H+ antiporter MnhB subunit-related protein" evidence="8">
    <location>
        <begin position="2"/>
        <end position="120"/>
    </location>
</feature>
<dbReference type="PANTHER" id="PTHR33932">
    <property type="entry name" value="NA(+)/H(+) ANTIPORTER SUBUNIT B"/>
    <property type="match status" value="1"/>
</dbReference>
<reference evidence="9" key="2">
    <citation type="submission" date="2020-09" db="EMBL/GenBank/DDBJ databases">
        <authorList>
            <person name="Sun Q."/>
            <person name="Zhou Y."/>
        </authorList>
    </citation>
    <scope>NUCLEOTIDE SEQUENCE</scope>
    <source>
        <strain evidence="9">CGMCC 4.5737</strain>
    </source>
</reference>
<feature type="transmembrane region" description="Helical" evidence="7">
    <location>
        <begin position="101"/>
        <end position="120"/>
    </location>
</feature>
<keyword evidence="5 7" id="KW-1133">Transmembrane helix</keyword>
<dbReference type="Proteomes" id="UP000637578">
    <property type="component" value="Unassembled WGS sequence"/>
</dbReference>
<keyword evidence="4 7" id="KW-0812">Transmembrane</keyword>
<evidence type="ECO:0000313" key="9">
    <source>
        <dbReference type="EMBL" id="GGM50739.1"/>
    </source>
</evidence>
<evidence type="ECO:0000256" key="6">
    <source>
        <dbReference type="ARBA" id="ARBA00023136"/>
    </source>
</evidence>
<feature type="transmembrane region" description="Helical" evidence="7">
    <location>
        <begin position="59"/>
        <end position="80"/>
    </location>
</feature>